<dbReference type="AlphaFoldDB" id="A0A2T9Z3C3"/>
<dbReference type="Proteomes" id="UP000245699">
    <property type="component" value="Unassembled WGS sequence"/>
</dbReference>
<accession>A0A2T9Z3C3</accession>
<dbReference type="EMBL" id="MBFT01000053">
    <property type="protein sequence ID" value="PVU99087.1"/>
    <property type="molecule type" value="Genomic_DNA"/>
</dbReference>
<protein>
    <submittedName>
        <fullName evidence="2">Uncharacterized protein</fullName>
    </submittedName>
</protein>
<sequence>MKKKQTTLFDFTKPKLPNNKGNNEQKSAPSSKTPCSSDILLSNFIPKLETNLSITKELLLNDDNNQNIDGTTNNFQKRKADNASSNNKNVDVQECLNGIENKFSYFVFT</sequence>
<comment type="caution">
    <text evidence="2">The sequence shown here is derived from an EMBL/GenBank/DDBJ whole genome shotgun (WGS) entry which is preliminary data.</text>
</comment>
<organism evidence="2 3">
    <name type="scientific">Furculomyces boomerangus</name>
    <dbReference type="NCBI Taxonomy" id="61424"/>
    <lineage>
        <taxon>Eukaryota</taxon>
        <taxon>Fungi</taxon>
        <taxon>Fungi incertae sedis</taxon>
        <taxon>Zoopagomycota</taxon>
        <taxon>Kickxellomycotina</taxon>
        <taxon>Harpellomycetes</taxon>
        <taxon>Harpellales</taxon>
        <taxon>Harpellaceae</taxon>
        <taxon>Furculomyces</taxon>
    </lineage>
</organism>
<proteinExistence type="predicted"/>
<evidence type="ECO:0000313" key="2">
    <source>
        <dbReference type="EMBL" id="PVU99087.1"/>
    </source>
</evidence>
<name>A0A2T9Z3C3_9FUNG</name>
<gene>
    <name evidence="2" type="ORF">BB559_001014</name>
</gene>
<reference evidence="2 3" key="1">
    <citation type="journal article" date="2018" name="MBio">
        <title>Comparative Genomics Reveals the Core Gene Toolbox for the Fungus-Insect Symbiosis.</title>
        <authorList>
            <person name="Wang Y."/>
            <person name="Stata M."/>
            <person name="Wang W."/>
            <person name="Stajich J.E."/>
            <person name="White M.M."/>
            <person name="Moncalvo J.M."/>
        </authorList>
    </citation>
    <scope>NUCLEOTIDE SEQUENCE [LARGE SCALE GENOMIC DNA]</scope>
    <source>
        <strain evidence="2 3">AUS-77-4</strain>
    </source>
</reference>
<feature type="region of interest" description="Disordered" evidence="1">
    <location>
        <begin position="63"/>
        <end position="87"/>
    </location>
</feature>
<evidence type="ECO:0000313" key="3">
    <source>
        <dbReference type="Proteomes" id="UP000245699"/>
    </source>
</evidence>
<evidence type="ECO:0000256" key="1">
    <source>
        <dbReference type="SAM" id="MobiDB-lite"/>
    </source>
</evidence>
<keyword evidence="3" id="KW-1185">Reference proteome</keyword>
<feature type="region of interest" description="Disordered" evidence="1">
    <location>
        <begin position="1"/>
        <end position="35"/>
    </location>
</feature>
<feature type="compositionally biased region" description="Polar residues" evidence="1">
    <location>
        <begin position="19"/>
        <end position="35"/>
    </location>
</feature>